<organism evidence="1">
    <name type="scientific">Strongyloides ratti</name>
    <name type="common">Parasitic roundworm</name>
    <dbReference type="NCBI Taxonomy" id="34506"/>
    <lineage>
        <taxon>Eukaryota</taxon>
        <taxon>Metazoa</taxon>
        <taxon>Ecdysozoa</taxon>
        <taxon>Nematoda</taxon>
        <taxon>Chromadorea</taxon>
        <taxon>Rhabditida</taxon>
        <taxon>Tylenchina</taxon>
        <taxon>Panagrolaimomorpha</taxon>
        <taxon>Strongyloidoidea</taxon>
        <taxon>Strongyloididae</taxon>
        <taxon>Strongyloides</taxon>
    </lineage>
</organism>
<evidence type="ECO:0000313" key="1">
    <source>
        <dbReference type="EMBL" id="CEF65009.1"/>
    </source>
</evidence>
<reference evidence="3" key="2">
    <citation type="submission" date="2020-12" db="UniProtKB">
        <authorList>
            <consortium name="WormBaseParasite"/>
        </authorList>
    </citation>
    <scope>IDENTIFICATION</scope>
</reference>
<reference evidence="1 2" key="1">
    <citation type="submission" date="2014-09" db="EMBL/GenBank/DDBJ databases">
        <authorList>
            <person name="Martin A.A."/>
        </authorList>
    </citation>
    <scope>NUCLEOTIDE SEQUENCE</scope>
    <source>
        <strain evidence="2">ED321</strain>
        <strain evidence="1">ED321 Heterogonic</strain>
    </source>
</reference>
<name>A0A090MX88_STRRB</name>
<dbReference type="CTD" id="36377374"/>
<dbReference type="EMBL" id="LN609528">
    <property type="protein sequence ID" value="CEF65009.1"/>
    <property type="molecule type" value="Genomic_DNA"/>
</dbReference>
<gene>
    <name evidence="1 3 4" type="ORF">SRAE_1000326200</name>
</gene>
<accession>A0A090MX88</accession>
<keyword evidence="2" id="KW-1185">Reference proteome</keyword>
<proteinExistence type="predicted"/>
<evidence type="ECO:0000313" key="3">
    <source>
        <dbReference type="WBParaSite" id="SRAE_1000326200.1"/>
    </source>
</evidence>
<dbReference type="WormBase" id="SRAE_1000326200">
    <property type="protein sequence ID" value="SRP10050"/>
    <property type="gene ID" value="WBGene00259879"/>
</dbReference>
<dbReference type="GeneID" id="36377374"/>
<evidence type="ECO:0000313" key="4">
    <source>
        <dbReference type="WormBase" id="SRAE_1000326200"/>
    </source>
</evidence>
<dbReference type="Proteomes" id="UP000035682">
    <property type="component" value="Unplaced"/>
</dbReference>
<protein>
    <submittedName>
        <fullName evidence="1 3">Uncharacterized protein</fullName>
    </submittedName>
</protein>
<sequence>MDSNNISCTDINVENHDKYSLKKIDNYQPEDSGSDMDISDDEAGTICTLQEKEVFFSDICTIDEIIDRDKENCLSECVNRRQTLDLSTILEDVPSNGLEKCNVKNKTETSRAEKDLEMSFLNNEIEACKAILKDDELLSDKLLKLCEKNKDIFNEEDRSYISNGDITPFEVLVQNFRNMKNLLEILNKRKDTEQNINETT</sequence>
<dbReference type="AlphaFoldDB" id="A0A090MX88"/>
<dbReference type="WBParaSite" id="SRAE_1000326200.1">
    <property type="protein sequence ID" value="SRAE_1000326200.1"/>
    <property type="gene ID" value="WBGene00259879"/>
</dbReference>
<dbReference type="RefSeq" id="XP_024504210.1">
    <property type="nucleotide sequence ID" value="XM_024650432.1"/>
</dbReference>
<evidence type="ECO:0000313" key="2">
    <source>
        <dbReference type="Proteomes" id="UP000035682"/>
    </source>
</evidence>